<evidence type="ECO:0000256" key="6">
    <source>
        <dbReference type="ARBA" id="ARBA00023136"/>
    </source>
</evidence>
<dbReference type="InterPro" id="IPR051706">
    <property type="entry name" value="Glycosyltransferase_domain"/>
</dbReference>
<dbReference type="Proteomes" id="UP001302602">
    <property type="component" value="Unassembled WGS sequence"/>
</dbReference>
<name>A0AAN6TXP3_9PEZI</name>
<evidence type="ECO:0000256" key="8">
    <source>
        <dbReference type="SAM" id="SignalP"/>
    </source>
</evidence>
<protein>
    <submittedName>
        <fullName evidence="9">Glycosyltransferase family 32 protein</fullName>
    </submittedName>
</protein>
<dbReference type="PANTHER" id="PTHR32385">
    <property type="entry name" value="MANNOSYL PHOSPHORYLINOSITOL CERAMIDE SYNTHASE"/>
    <property type="match status" value="1"/>
</dbReference>
<dbReference type="InterPro" id="IPR029044">
    <property type="entry name" value="Nucleotide-diphossugar_trans"/>
</dbReference>
<gene>
    <name evidence="9" type="ORF">N657DRAFT_657041</name>
</gene>
<evidence type="ECO:0000313" key="10">
    <source>
        <dbReference type="Proteomes" id="UP001302602"/>
    </source>
</evidence>
<evidence type="ECO:0000256" key="4">
    <source>
        <dbReference type="ARBA" id="ARBA00022692"/>
    </source>
</evidence>
<feature type="chain" id="PRO_5043023752" evidence="8">
    <location>
        <begin position="23"/>
        <end position="301"/>
    </location>
</feature>
<keyword evidence="4 7" id="KW-0812">Transmembrane</keyword>
<dbReference type="RefSeq" id="XP_062645926.1">
    <property type="nucleotide sequence ID" value="XM_062794762.1"/>
</dbReference>
<proteinExistence type="inferred from homology"/>
<evidence type="ECO:0000256" key="3">
    <source>
        <dbReference type="ARBA" id="ARBA00022679"/>
    </source>
</evidence>
<dbReference type="GO" id="GO:0051999">
    <property type="term" value="P:mannosyl-inositol phosphorylceramide biosynthetic process"/>
    <property type="evidence" value="ECO:0007669"/>
    <property type="project" value="TreeGrafter"/>
</dbReference>
<keyword evidence="10" id="KW-1185">Reference proteome</keyword>
<dbReference type="GeneID" id="87831531"/>
<dbReference type="Gene3D" id="3.90.550.20">
    <property type="match status" value="1"/>
</dbReference>
<keyword evidence="5 7" id="KW-1133">Transmembrane helix</keyword>
<reference evidence="9" key="1">
    <citation type="journal article" date="2023" name="Mol. Phylogenet. Evol.">
        <title>Genome-scale phylogeny and comparative genomics of the fungal order Sordariales.</title>
        <authorList>
            <person name="Hensen N."/>
            <person name="Bonometti L."/>
            <person name="Westerberg I."/>
            <person name="Brannstrom I.O."/>
            <person name="Guillou S."/>
            <person name="Cros-Aarteil S."/>
            <person name="Calhoun S."/>
            <person name="Haridas S."/>
            <person name="Kuo A."/>
            <person name="Mondo S."/>
            <person name="Pangilinan J."/>
            <person name="Riley R."/>
            <person name="LaButti K."/>
            <person name="Andreopoulos B."/>
            <person name="Lipzen A."/>
            <person name="Chen C."/>
            <person name="Yan M."/>
            <person name="Daum C."/>
            <person name="Ng V."/>
            <person name="Clum A."/>
            <person name="Steindorff A."/>
            <person name="Ohm R.A."/>
            <person name="Martin F."/>
            <person name="Silar P."/>
            <person name="Natvig D.O."/>
            <person name="Lalanne C."/>
            <person name="Gautier V."/>
            <person name="Ament-Velasquez S.L."/>
            <person name="Kruys A."/>
            <person name="Hutchinson M.I."/>
            <person name="Powell A.J."/>
            <person name="Barry K."/>
            <person name="Miller A.N."/>
            <person name="Grigoriev I.V."/>
            <person name="Debuchy R."/>
            <person name="Gladieux P."/>
            <person name="Hiltunen Thoren M."/>
            <person name="Johannesson H."/>
        </authorList>
    </citation>
    <scope>NUCLEOTIDE SEQUENCE</scope>
    <source>
        <strain evidence="9">CBS 731.68</strain>
    </source>
</reference>
<keyword evidence="6 7" id="KW-0472">Membrane</keyword>
<dbReference type="AlphaFoldDB" id="A0AAN6TXP3"/>
<dbReference type="GO" id="GO:0000030">
    <property type="term" value="F:mannosyltransferase activity"/>
    <property type="evidence" value="ECO:0007669"/>
    <property type="project" value="TreeGrafter"/>
</dbReference>
<dbReference type="GO" id="GO:0016020">
    <property type="term" value="C:membrane"/>
    <property type="evidence" value="ECO:0007669"/>
    <property type="project" value="UniProtKB-SubCell"/>
</dbReference>
<keyword evidence="3" id="KW-0808">Transferase</keyword>
<evidence type="ECO:0000256" key="7">
    <source>
        <dbReference type="SAM" id="Phobius"/>
    </source>
</evidence>
<organism evidence="9 10">
    <name type="scientific">Parathielavia appendiculata</name>
    <dbReference type="NCBI Taxonomy" id="2587402"/>
    <lineage>
        <taxon>Eukaryota</taxon>
        <taxon>Fungi</taxon>
        <taxon>Dikarya</taxon>
        <taxon>Ascomycota</taxon>
        <taxon>Pezizomycotina</taxon>
        <taxon>Sordariomycetes</taxon>
        <taxon>Sordariomycetidae</taxon>
        <taxon>Sordariales</taxon>
        <taxon>Chaetomiaceae</taxon>
        <taxon>Parathielavia</taxon>
    </lineage>
</organism>
<dbReference type="SUPFAM" id="SSF53448">
    <property type="entry name" value="Nucleotide-diphospho-sugar transferases"/>
    <property type="match status" value="1"/>
</dbReference>
<dbReference type="Pfam" id="PF04488">
    <property type="entry name" value="Gly_transf_sug"/>
    <property type="match status" value="1"/>
</dbReference>
<feature type="signal peptide" evidence="8">
    <location>
        <begin position="1"/>
        <end position="22"/>
    </location>
</feature>
<feature type="transmembrane region" description="Helical" evidence="7">
    <location>
        <begin position="258"/>
        <end position="277"/>
    </location>
</feature>
<dbReference type="EMBL" id="MU853231">
    <property type="protein sequence ID" value="KAK4122155.1"/>
    <property type="molecule type" value="Genomic_DNA"/>
</dbReference>
<comment type="subcellular location">
    <subcellularLocation>
        <location evidence="1">Membrane</location>
    </subcellularLocation>
</comment>
<evidence type="ECO:0000313" key="9">
    <source>
        <dbReference type="EMBL" id="KAK4122155.1"/>
    </source>
</evidence>
<evidence type="ECO:0000256" key="2">
    <source>
        <dbReference type="ARBA" id="ARBA00009003"/>
    </source>
</evidence>
<accession>A0AAN6TXP3</accession>
<evidence type="ECO:0000256" key="1">
    <source>
        <dbReference type="ARBA" id="ARBA00004370"/>
    </source>
</evidence>
<comment type="caution">
    <text evidence="9">The sequence shown here is derived from an EMBL/GenBank/DDBJ whole genome shotgun (WGS) entry which is preliminary data.</text>
</comment>
<evidence type="ECO:0000256" key="5">
    <source>
        <dbReference type="ARBA" id="ARBA00022989"/>
    </source>
</evidence>
<dbReference type="PANTHER" id="PTHR32385:SF20">
    <property type="entry name" value="MANNOSYL PHOSPHORYLINOSITOL CERAMIDE SYNTHASE CSH1-RELATED"/>
    <property type="match status" value="1"/>
</dbReference>
<keyword evidence="8" id="KW-0732">Signal</keyword>
<sequence>MRISLRISVVLWAIALPQVAAASPNDTNIHPVPKIVHHIFHNWREPGYNELPLEWATIRKGCRDLNPDFEFKLWTEKASRDFIGSEYPWFLNTYDGYRYPVQRVDAVRYFLMLHYGGIYMDLDNGCKANLTPLLSYPVWVTDGGRGALSNNILGARPNHPSWHHLTLSLLRYNWNWPLPYVTIMYSSGQWFLTAIWEEYHALLPKAEANPDLEHRLYHIMMDEAAGADPWVFFYHQDGGGGTWNNWDNKLMMGIGDHIFLFLATLVGGIALVVWLGLRCIRRYRKPRGGYTRLTNRPAGVV</sequence>
<comment type="similarity">
    <text evidence="2">Belongs to the glycosyltransferase 32 family.</text>
</comment>
<reference evidence="9" key="2">
    <citation type="submission" date="2023-05" db="EMBL/GenBank/DDBJ databases">
        <authorList>
            <consortium name="Lawrence Berkeley National Laboratory"/>
            <person name="Steindorff A."/>
            <person name="Hensen N."/>
            <person name="Bonometti L."/>
            <person name="Westerberg I."/>
            <person name="Brannstrom I.O."/>
            <person name="Guillou S."/>
            <person name="Cros-Aarteil S."/>
            <person name="Calhoun S."/>
            <person name="Haridas S."/>
            <person name="Kuo A."/>
            <person name="Mondo S."/>
            <person name="Pangilinan J."/>
            <person name="Riley R."/>
            <person name="Labutti K."/>
            <person name="Andreopoulos B."/>
            <person name="Lipzen A."/>
            <person name="Chen C."/>
            <person name="Yanf M."/>
            <person name="Daum C."/>
            <person name="Ng V."/>
            <person name="Clum A."/>
            <person name="Ohm R."/>
            <person name="Martin F."/>
            <person name="Silar P."/>
            <person name="Natvig D."/>
            <person name="Lalanne C."/>
            <person name="Gautier V."/>
            <person name="Ament-Velasquez S.L."/>
            <person name="Kruys A."/>
            <person name="Hutchinson M.I."/>
            <person name="Powell A.J."/>
            <person name="Barry K."/>
            <person name="Miller A.N."/>
            <person name="Grigoriev I.V."/>
            <person name="Debuchy R."/>
            <person name="Gladieux P."/>
            <person name="Thoren M.H."/>
            <person name="Johannesson H."/>
        </authorList>
    </citation>
    <scope>NUCLEOTIDE SEQUENCE</scope>
    <source>
        <strain evidence="9">CBS 731.68</strain>
    </source>
</reference>
<dbReference type="InterPro" id="IPR007577">
    <property type="entry name" value="GlycoTrfase_DXD_sugar-bd_CS"/>
</dbReference>